<sequence length="263" mass="29097">MDYWKPNRFADYFLTMANAEANQLLAHANHLSLIYLKDGLNRLQFQDDVKAFVNAQLNIIRSGSSDEQCQNCIQNLKKENEYLTIQDRMLRAGTAAVHASVELVKKGDIWGYVINGVGVVLSGLQVIAGVSVVGASLATGTIIGTAFGGMLVLHGLNGVQESVENLIYGKSDSEGLLKQGYVATAEFLGFDQKVGQIAYSSMDLALSVYGIVRLVQKPEAWRLFYFLNTDYVRGIKEMSRKELFIEVYNDGMAIKSISDNYNE</sequence>
<protein>
    <recommendedName>
        <fullName evidence="3">DUF4225 domain-containing protein</fullName>
    </recommendedName>
</protein>
<evidence type="ECO:0000313" key="1">
    <source>
        <dbReference type="EMBL" id="EXU75148.1"/>
    </source>
</evidence>
<keyword evidence="2" id="KW-1185">Reference proteome</keyword>
<evidence type="ECO:0000313" key="2">
    <source>
        <dbReference type="Proteomes" id="UP000019918"/>
    </source>
</evidence>
<dbReference type="RefSeq" id="WP_034937997.1">
    <property type="nucleotide sequence ID" value="NZ_JFHN01000051.1"/>
</dbReference>
<organism evidence="1 2">
    <name type="scientific">Erwinia mallotivora</name>
    <dbReference type="NCBI Taxonomy" id="69222"/>
    <lineage>
        <taxon>Bacteria</taxon>
        <taxon>Pseudomonadati</taxon>
        <taxon>Pseudomonadota</taxon>
        <taxon>Gammaproteobacteria</taxon>
        <taxon>Enterobacterales</taxon>
        <taxon>Erwiniaceae</taxon>
        <taxon>Erwinia</taxon>
    </lineage>
</organism>
<dbReference type="EMBL" id="JFHN01000051">
    <property type="protein sequence ID" value="EXU75148.1"/>
    <property type="molecule type" value="Genomic_DNA"/>
</dbReference>
<dbReference type="AlphaFoldDB" id="A0A014N6Y9"/>
<dbReference type="OrthoDB" id="6534834at2"/>
<dbReference type="InterPro" id="IPR025320">
    <property type="entry name" value="DUF4225"/>
</dbReference>
<accession>A0A014N6Y9</accession>
<dbReference type="Proteomes" id="UP000019918">
    <property type="component" value="Unassembled WGS sequence"/>
</dbReference>
<dbReference type="PATRIC" id="fig|69222.5.peg.2639"/>
<reference evidence="1 2" key="1">
    <citation type="submission" date="2014-02" db="EMBL/GenBank/DDBJ databases">
        <title>Draft genome of Erwinia mallotivora strain BT-MARDI, a papaya dieback pathogen.</title>
        <authorList>
            <person name="Redzuan R."/>
            <person name="Abu Bakar N."/>
            <person name="Badrun R."/>
            <person name="Mohd Raih M.F."/>
            <person name="Rozano L."/>
            <person name="Mat Amin N."/>
        </authorList>
    </citation>
    <scope>NUCLEOTIDE SEQUENCE [LARGE SCALE GENOMIC DNA]</scope>
    <source>
        <strain evidence="1 2">BT-MARDI</strain>
    </source>
</reference>
<dbReference type="Pfam" id="PF13988">
    <property type="entry name" value="DUF4225"/>
    <property type="match status" value="1"/>
</dbReference>
<proteinExistence type="predicted"/>
<comment type="caution">
    <text evidence="1">The sequence shown here is derived from an EMBL/GenBank/DDBJ whole genome shotgun (WGS) entry which is preliminary data.</text>
</comment>
<evidence type="ECO:0008006" key="3">
    <source>
        <dbReference type="Google" id="ProtNLM"/>
    </source>
</evidence>
<name>A0A014N6Y9_9GAMM</name>
<gene>
    <name evidence="1" type="ORF">BG55_12860</name>
</gene>
<dbReference type="STRING" id="69222.BG55_12860"/>